<name>A0A5B0NGD5_PUCGR</name>
<protein>
    <submittedName>
        <fullName evidence="2">Uncharacterized protein</fullName>
    </submittedName>
</protein>
<comment type="caution">
    <text evidence="2">The sequence shown here is derived from an EMBL/GenBank/DDBJ whole genome shotgun (WGS) entry which is preliminary data.</text>
</comment>
<dbReference type="Proteomes" id="UP000324748">
    <property type="component" value="Unassembled WGS sequence"/>
</dbReference>
<sequence length="121" mass="13141">MAAPGMVNGQGYLDLTDWIKDVEEAKGDLQSEEADLRPSVDQEVEGEGGKQGSKSRRRRRPRRGGRRRSCESDHPTCPSACPSPTSSKTLPTPSRIPLSSPIPVVPLLSQILPSLAFQHPV</sequence>
<evidence type="ECO:0000313" key="2">
    <source>
        <dbReference type="EMBL" id="KAA1087140.1"/>
    </source>
</evidence>
<gene>
    <name evidence="2" type="ORF">PGT21_023582</name>
</gene>
<feature type="compositionally biased region" description="Low complexity" evidence="1">
    <location>
        <begin position="75"/>
        <end position="101"/>
    </location>
</feature>
<reference evidence="2 3" key="1">
    <citation type="submission" date="2019-05" db="EMBL/GenBank/DDBJ databases">
        <title>Emergence of the Ug99 lineage of the wheat stem rust pathogen through somatic hybridization.</title>
        <authorList>
            <person name="Li F."/>
            <person name="Upadhyaya N.M."/>
            <person name="Sperschneider J."/>
            <person name="Matny O."/>
            <person name="Nguyen-Phuc H."/>
            <person name="Mago R."/>
            <person name="Raley C."/>
            <person name="Miller M.E."/>
            <person name="Silverstein K.A.T."/>
            <person name="Henningsen E."/>
            <person name="Hirsch C.D."/>
            <person name="Visser B."/>
            <person name="Pretorius Z.A."/>
            <person name="Steffenson B.J."/>
            <person name="Schwessinger B."/>
            <person name="Dodds P.N."/>
            <person name="Figueroa M."/>
        </authorList>
    </citation>
    <scope>NUCLEOTIDE SEQUENCE [LARGE SCALE GENOMIC DNA]</scope>
    <source>
        <strain evidence="2">21-0</strain>
    </source>
</reference>
<evidence type="ECO:0000313" key="3">
    <source>
        <dbReference type="Proteomes" id="UP000324748"/>
    </source>
</evidence>
<feature type="compositionally biased region" description="Basic residues" evidence="1">
    <location>
        <begin position="53"/>
        <end position="67"/>
    </location>
</feature>
<keyword evidence="3" id="KW-1185">Reference proteome</keyword>
<dbReference type="AlphaFoldDB" id="A0A5B0NGD5"/>
<feature type="compositionally biased region" description="Basic and acidic residues" evidence="1">
    <location>
        <begin position="24"/>
        <end position="40"/>
    </location>
</feature>
<accession>A0A5B0NGD5</accession>
<feature type="region of interest" description="Disordered" evidence="1">
    <location>
        <begin position="24"/>
        <end position="101"/>
    </location>
</feature>
<proteinExistence type="predicted"/>
<evidence type="ECO:0000256" key="1">
    <source>
        <dbReference type="SAM" id="MobiDB-lite"/>
    </source>
</evidence>
<organism evidence="2 3">
    <name type="scientific">Puccinia graminis f. sp. tritici</name>
    <dbReference type="NCBI Taxonomy" id="56615"/>
    <lineage>
        <taxon>Eukaryota</taxon>
        <taxon>Fungi</taxon>
        <taxon>Dikarya</taxon>
        <taxon>Basidiomycota</taxon>
        <taxon>Pucciniomycotina</taxon>
        <taxon>Pucciniomycetes</taxon>
        <taxon>Pucciniales</taxon>
        <taxon>Pucciniaceae</taxon>
        <taxon>Puccinia</taxon>
    </lineage>
</organism>
<dbReference type="EMBL" id="VSWC01000105">
    <property type="protein sequence ID" value="KAA1087140.1"/>
    <property type="molecule type" value="Genomic_DNA"/>
</dbReference>